<comment type="similarity">
    <text evidence="2">Belongs to the class-V pyridoxal-phosphate-dependent aminotransferase family. Csd subfamily.</text>
</comment>
<keyword evidence="5" id="KW-0663">Pyridoxal phosphate</keyword>
<dbReference type="InterPro" id="IPR000192">
    <property type="entry name" value="Aminotrans_V_dom"/>
</dbReference>
<dbReference type="AlphaFoldDB" id="A0A366HHW5"/>
<dbReference type="InterPro" id="IPR015422">
    <property type="entry name" value="PyrdxlP-dep_Trfase_small"/>
</dbReference>
<comment type="cofactor">
    <cofactor evidence="1">
        <name>pyridoxal 5'-phosphate</name>
        <dbReference type="ChEBI" id="CHEBI:597326"/>
    </cofactor>
</comment>
<evidence type="ECO:0000256" key="1">
    <source>
        <dbReference type="ARBA" id="ARBA00001933"/>
    </source>
</evidence>
<dbReference type="InterPro" id="IPR015424">
    <property type="entry name" value="PyrdxlP-dep_Trfase"/>
</dbReference>
<protein>
    <recommendedName>
        <fullName evidence="3">cysteine desulfurase</fullName>
        <ecNumber evidence="3">2.8.1.7</ecNumber>
    </recommendedName>
</protein>
<dbReference type="PANTHER" id="PTHR43586:SF8">
    <property type="entry name" value="CYSTEINE DESULFURASE 1, CHLOROPLASTIC"/>
    <property type="match status" value="1"/>
</dbReference>
<dbReference type="CDD" id="cd06453">
    <property type="entry name" value="SufS_like"/>
    <property type="match status" value="1"/>
</dbReference>
<proteinExistence type="inferred from homology"/>
<dbReference type="GO" id="GO:0031071">
    <property type="term" value="F:cysteine desulfurase activity"/>
    <property type="evidence" value="ECO:0007669"/>
    <property type="project" value="UniProtKB-EC"/>
</dbReference>
<dbReference type="RefSeq" id="WP_211325621.1">
    <property type="nucleotide sequence ID" value="NZ_QNRR01000007.1"/>
</dbReference>
<feature type="domain" description="Aminotransferase class V" evidence="8">
    <location>
        <begin position="171"/>
        <end position="540"/>
    </location>
</feature>
<dbReference type="SUPFAM" id="SSF53383">
    <property type="entry name" value="PLP-dependent transferases"/>
    <property type="match status" value="1"/>
</dbReference>
<dbReference type="Gene3D" id="3.40.640.10">
    <property type="entry name" value="Type I PLP-dependent aspartate aminotransferase-like (Major domain)"/>
    <property type="match status" value="1"/>
</dbReference>
<reference evidence="9 10" key="1">
    <citation type="submission" date="2018-06" db="EMBL/GenBank/DDBJ databases">
        <title>Genomic Encyclopedia of Type Strains, Phase IV (KMG-IV): sequencing the most valuable type-strain genomes for metagenomic binning, comparative biology and taxonomic classification.</title>
        <authorList>
            <person name="Goeker M."/>
        </authorList>
    </citation>
    <scope>NUCLEOTIDE SEQUENCE [LARGE SCALE GENOMIC DNA]</scope>
    <source>
        <strain evidence="9 10">DSM 25532</strain>
    </source>
</reference>
<evidence type="ECO:0000313" key="9">
    <source>
        <dbReference type="EMBL" id="RBP41425.1"/>
    </source>
</evidence>
<dbReference type="EMBL" id="QNRR01000007">
    <property type="protein sequence ID" value="RBP41425.1"/>
    <property type="molecule type" value="Genomic_DNA"/>
</dbReference>
<dbReference type="PANTHER" id="PTHR43586">
    <property type="entry name" value="CYSTEINE DESULFURASE"/>
    <property type="match status" value="1"/>
</dbReference>
<keyword evidence="4" id="KW-0808">Transferase</keyword>
<comment type="caution">
    <text evidence="9">The sequence shown here is derived from an EMBL/GenBank/DDBJ whole genome shotgun (WGS) entry which is preliminary data.</text>
</comment>
<evidence type="ECO:0000256" key="7">
    <source>
        <dbReference type="SAM" id="MobiDB-lite"/>
    </source>
</evidence>
<evidence type="ECO:0000256" key="6">
    <source>
        <dbReference type="ARBA" id="ARBA00050776"/>
    </source>
</evidence>
<dbReference type="Pfam" id="PF00266">
    <property type="entry name" value="Aminotran_5"/>
    <property type="match status" value="1"/>
</dbReference>
<comment type="catalytic activity">
    <reaction evidence="6">
        <text>(sulfur carrier)-H + L-cysteine = (sulfur carrier)-SH + L-alanine</text>
        <dbReference type="Rhea" id="RHEA:43892"/>
        <dbReference type="Rhea" id="RHEA-COMP:14737"/>
        <dbReference type="Rhea" id="RHEA-COMP:14739"/>
        <dbReference type="ChEBI" id="CHEBI:29917"/>
        <dbReference type="ChEBI" id="CHEBI:35235"/>
        <dbReference type="ChEBI" id="CHEBI:57972"/>
        <dbReference type="ChEBI" id="CHEBI:64428"/>
        <dbReference type="EC" id="2.8.1.7"/>
    </reaction>
</comment>
<feature type="compositionally biased region" description="Polar residues" evidence="7">
    <location>
        <begin position="65"/>
        <end position="75"/>
    </location>
</feature>
<name>A0A366HHW5_9BACT</name>
<evidence type="ECO:0000256" key="2">
    <source>
        <dbReference type="ARBA" id="ARBA00010447"/>
    </source>
</evidence>
<accession>A0A366HHW5</accession>
<evidence type="ECO:0000256" key="4">
    <source>
        <dbReference type="ARBA" id="ARBA00022679"/>
    </source>
</evidence>
<dbReference type="EC" id="2.8.1.7" evidence="3"/>
<dbReference type="Gene3D" id="3.90.1150.10">
    <property type="entry name" value="Aspartate Aminotransferase, domain 1"/>
    <property type="match status" value="1"/>
</dbReference>
<sequence length="550" mass="58610">MTTPPEPSFGGVDTSLIHRLLGEFYRGNSQHPTAPGTPSIATLAPRQPDVAPPVHPTLDSLHPNVDTQPVKSASSADDGEYAFGNPHVLFGAEGHAVSVLGAPEKQSSSLPVSERYYFLPREAAQVQELSSSLGSSRPSASGIPSARAFDVHSVRSDFPALHQQVNGRPLIWLDNAATTHKPKAVIDATSSFYSRDNSNIHRAAHALAARSTDLFENARESVRKFLGASSAKEIVFVRGTTEAINLVAQSYGRKNIGAGDEILITHMEHHANIVPWQLLAEQTGATIRVAPINDRGELILDQFATLLNGRTKLVAITHVSNALGTVNPVEQVIALAHAFGVPVLVDGAQSTPHMPVNVQALDADFYTLSGHKIFGPTGIGVLYGKSSLLSGMPPWQGGGHMIKDVTFAKTVYNEPPEKFEAGTPDIAGVVGLGAAVEYLMSIGMPAIAAYEHALLEYATESLATIPGIRPIGTAANKASVLSFVIPGIPNVDIARHLDKHGIAVRAGHHCAQPAQRKFGVEGSVRPSLAFYNTRDEVDTLVDVLKRLPRN</sequence>
<organism evidence="9 10">
    <name type="scientific">Roseimicrobium gellanilyticum</name>
    <dbReference type="NCBI Taxonomy" id="748857"/>
    <lineage>
        <taxon>Bacteria</taxon>
        <taxon>Pseudomonadati</taxon>
        <taxon>Verrucomicrobiota</taxon>
        <taxon>Verrucomicrobiia</taxon>
        <taxon>Verrucomicrobiales</taxon>
        <taxon>Verrucomicrobiaceae</taxon>
        <taxon>Roseimicrobium</taxon>
    </lineage>
</organism>
<dbReference type="InterPro" id="IPR010970">
    <property type="entry name" value="Cys_dSase_SufS"/>
</dbReference>
<keyword evidence="10" id="KW-1185">Reference proteome</keyword>
<dbReference type="InterPro" id="IPR015421">
    <property type="entry name" value="PyrdxlP-dep_Trfase_major"/>
</dbReference>
<dbReference type="GO" id="GO:0030170">
    <property type="term" value="F:pyridoxal phosphate binding"/>
    <property type="evidence" value="ECO:0007669"/>
    <property type="project" value="InterPro"/>
</dbReference>
<gene>
    <name evidence="9" type="ORF">DES53_107257</name>
</gene>
<evidence type="ECO:0000259" key="8">
    <source>
        <dbReference type="Pfam" id="PF00266"/>
    </source>
</evidence>
<feature type="region of interest" description="Disordered" evidence="7">
    <location>
        <begin position="26"/>
        <end position="78"/>
    </location>
</feature>
<evidence type="ECO:0000256" key="5">
    <source>
        <dbReference type="ARBA" id="ARBA00022898"/>
    </source>
</evidence>
<dbReference type="NCBIfam" id="TIGR01979">
    <property type="entry name" value="sufS"/>
    <property type="match status" value="1"/>
</dbReference>
<evidence type="ECO:0000313" key="10">
    <source>
        <dbReference type="Proteomes" id="UP000253426"/>
    </source>
</evidence>
<evidence type="ECO:0000256" key="3">
    <source>
        <dbReference type="ARBA" id="ARBA00012239"/>
    </source>
</evidence>
<dbReference type="Proteomes" id="UP000253426">
    <property type="component" value="Unassembled WGS sequence"/>
</dbReference>
<dbReference type="GO" id="GO:0006534">
    <property type="term" value="P:cysteine metabolic process"/>
    <property type="evidence" value="ECO:0007669"/>
    <property type="project" value="InterPro"/>
</dbReference>